<name>A0A241XS03_PSEAI</name>
<evidence type="ECO:0000313" key="1">
    <source>
        <dbReference type="EMBL" id="OTI63269.1"/>
    </source>
</evidence>
<gene>
    <name evidence="1" type="ORF">CAZ10_10595</name>
</gene>
<dbReference type="AlphaFoldDB" id="A0A241XS03"/>
<proteinExistence type="predicted"/>
<organism evidence="1 2">
    <name type="scientific">Pseudomonas aeruginosa</name>
    <dbReference type="NCBI Taxonomy" id="287"/>
    <lineage>
        <taxon>Bacteria</taxon>
        <taxon>Pseudomonadati</taxon>
        <taxon>Pseudomonadota</taxon>
        <taxon>Gammaproteobacteria</taxon>
        <taxon>Pseudomonadales</taxon>
        <taxon>Pseudomonadaceae</taxon>
        <taxon>Pseudomonas</taxon>
    </lineage>
</organism>
<evidence type="ECO:0000313" key="2">
    <source>
        <dbReference type="Proteomes" id="UP000194857"/>
    </source>
</evidence>
<accession>A0A241XS03</accession>
<protein>
    <submittedName>
        <fullName evidence="1">Uncharacterized protein</fullName>
    </submittedName>
</protein>
<dbReference type="Proteomes" id="UP000194857">
    <property type="component" value="Unassembled WGS sequence"/>
</dbReference>
<comment type="caution">
    <text evidence="1">The sequence shown here is derived from an EMBL/GenBank/DDBJ whole genome shotgun (WGS) entry which is preliminary data.</text>
</comment>
<dbReference type="EMBL" id="NFFZ01000004">
    <property type="protein sequence ID" value="OTI63269.1"/>
    <property type="molecule type" value="Genomic_DNA"/>
</dbReference>
<sequence length="90" mass="10238">MPFKRKPGLGHYNAPRADWYEAYRAARVAIGRGEKPDHRLDGVRWKAQLIVAYDRDGQGDQLSDPAPTRLALRRLNDEVISLVLEGGLRR</sequence>
<reference evidence="1 2" key="1">
    <citation type="submission" date="2017-05" db="EMBL/GenBank/DDBJ databases">
        <authorList>
            <person name="Song R."/>
            <person name="Chenine A.L."/>
            <person name="Ruprecht R.M."/>
        </authorList>
    </citation>
    <scope>NUCLEOTIDE SEQUENCE [LARGE SCALE GENOMIC DNA]</scope>
    <source>
        <strain evidence="1 2">S567_C10_BS</strain>
    </source>
</reference>